<dbReference type="EnsemblMetazoa" id="GPAI025820-RA">
    <property type="protein sequence ID" value="GPAI025820-PA"/>
    <property type="gene ID" value="GPAI025820"/>
</dbReference>
<accession>A0A1A9ZUV5</accession>
<dbReference type="VEuPathDB" id="VectorBase:GPAI025820"/>
<sequence length="127" mass="14339">MAILPYGGQTTKSGRQQVYDRSNKMIPAFSMQKFKMGHLTRYGMSSVKWLKVLSSLSSLGPNSLKILFPVLMNVASGSLLLVSEQIIKNLQNLRRLDAASYLFECWDVLYTVLTNSKPKLFQLPVNH</sequence>
<evidence type="ECO:0000313" key="1">
    <source>
        <dbReference type="EnsemblMetazoa" id="GPAI025820-PA"/>
    </source>
</evidence>
<reference evidence="2" key="1">
    <citation type="submission" date="2014-03" db="EMBL/GenBank/DDBJ databases">
        <authorList>
            <person name="Aksoy S."/>
            <person name="Warren W."/>
            <person name="Wilson R.K."/>
        </authorList>
    </citation>
    <scope>NUCLEOTIDE SEQUENCE [LARGE SCALE GENOMIC DNA]</scope>
    <source>
        <strain evidence="2">IAEA</strain>
    </source>
</reference>
<evidence type="ECO:0000313" key="2">
    <source>
        <dbReference type="Proteomes" id="UP000092445"/>
    </source>
</evidence>
<name>A0A1A9ZUV5_GLOPL</name>
<protein>
    <submittedName>
        <fullName evidence="1">Uncharacterized protein</fullName>
    </submittedName>
</protein>
<dbReference type="AlphaFoldDB" id="A0A1A9ZUV5"/>
<reference evidence="1" key="2">
    <citation type="submission" date="2020-05" db="UniProtKB">
        <authorList>
            <consortium name="EnsemblMetazoa"/>
        </authorList>
    </citation>
    <scope>IDENTIFICATION</scope>
    <source>
        <strain evidence="1">IAEA</strain>
    </source>
</reference>
<keyword evidence="2" id="KW-1185">Reference proteome</keyword>
<dbReference type="Proteomes" id="UP000092445">
    <property type="component" value="Unassembled WGS sequence"/>
</dbReference>
<proteinExistence type="predicted"/>
<organism evidence="1 2">
    <name type="scientific">Glossina pallidipes</name>
    <name type="common">Tsetse fly</name>
    <dbReference type="NCBI Taxonomy" id="7398"/>
    <lineage>
        <taxon>Eukaryota</taxon>
        <taxon>Metazoa</taxon>
        <taxon>Ecdysozoa</taxon>
        <taxon>Arthropoda</taxon>
        <taxon>Hexapoda</taxon>
        <taxon>Insecta</taxon>
        <taxon>Pterygota</taxon>
        <taxon>Neoptera</taxon>
        <taxon>Endopterygota</taxon>
        <taxon>Diptera</taxon>
        <taxon>Brachycera</taxon>
        <taxon>Muscomorpha</taxon>
        <taxon>Hippoboscoidea</taxon>
        <taxon>Glossinidae</taxon>
        <taxon>Glossina</taxon>
    </lineage>
</organism>